<reference evidence="1 2" key="1">
    <citation type="journal article" date="2021" name="Elife">
        <title>Chloroplast acquisition without the gene transfer in kleptoplastic sea slugs, Plakobranchus ocellatus.</title>
        <authorList>
            <person name="Maeda T."/>
            <person name="Takahashi S."/>
            <person name="Yoshida T."/>
            <person name="Shimamura S."/>
            <person name="Takaki Y."/>
            <person name="Nagai Y."/>
            <person name="Toyoda A."/>
            <person name="Suzuki Y."/>
            <person name="Arimoto A."/>
            <person name="Ishii H."/>
            <person name="Satoh N."/>
            <person name="Nishiyama T."/>
            <person name="Hasebe M."/>
            <person name="Maruyama T."/>
            <person name="Minagawa J."/>
            <person name="Obokata J."/>
            <person name="Shigenobu S."/>
        </authorList>
    </citation>
    <scope>NUCLEOTIDE SEQUENCE [LARGE SCALE GENOMIC DNA]</scope>
</reference>
<dbReference type="Proteomes" id="UP000762676">
    <property type="component" value="Unassembled WGS sequence"/>
</dbReference>
<evidence type="ECO:0000313" key="1">
    <source>
        <dbReference type="EMBL" id="GFR73506.1"/>
    </source>
</evidence>
<proteinExistence type="predicted"/>
<organism evidence="1 2">
    <name type="scientific">Elysia marginata</name>
    <dbReference type="NCBI Taxonomy" id="1093978"/>
    <lineage>
        <taxon>Eukaryota</taxon>
        <taxon>Metazoa</taxon>
        <taxon>Spiralia</taxon>
        <taxon>Lophotrochozoa</taxon>
        <taxon>Mollusca</taxon>
        <taxon>Gastropoda</taxon>
        <taxon>Heterobranchia</taxon>
        <taxon>Euthyneura</taxon>
        <taxon>Panpulmonata</taxon>
        <taxon>Sacoglossa</taxon>
        <taxon>Placobranchoidea</taxon>
        <taxon>Plakobranchidae</taxon>
        <taxon>Elysia</taxon>
    </lineage>
</organism>
<protein>
    <submittedName>
        <fullName evidence="1">Uncharacterized protein</fullName>
    </submittedName>
</protein>
<keyword evidence="2" id="KW-1185">Reference proteome</keyword>
<gene>
    <name evidence="1" type="ORF">ElyMa_005731900</name>
</gene>
<accession>A0AAV4FMC1</accession>
<dbReference type="AlphaFoldDB" id="A0AAV4FMC1"/>
<evidence type="ECO:0000313" key="2">
    <source>
        <dbReference type="Proteomes" id="UP000762676"/>
    </source>
</evidence>
<sequence>MSQRILSTLSEAENPYLHQQQQQQQQQQRHSCECQYHTPLKDVHTFPFKCRRHRLAVRHLQTQPWNSRKLAGADNRNIEFQFARSDLPLADGCPRVSSDDPMLSNTRILLPKLKQQQRDIDRAAVGVQLFVPAQLQQTFTPSVSSAHSLSIPPLYLPYRLRITCNV</sequence>
<dbReference type="EMBL" id="BMAT01011479">
    <property type="protein sequence ID" value="GFR73506.1"/>
    <property type="molecule type" value="Genomic_DNA"/>
</dbReference>
<comment type="caution">
    <text evidence="1">The sequence shown here is derived from an EMBL/GenBank/DDBJ whole genome shotgun (WGS) entry which is preliminary data.</text>
</comment>
<name>A0AAV4FMC1_9GAST</name>